<dbReference type="InterPro" id="IPR017896">
    <property type="entry name" value="4Fe4S_Fe-S-bd"/>
</dbReference>
<feature type="domain" description="4Fe-4S ferredoxin-type" evidence="5">
    <location>
        <begin position="6"/>
        <end position="35"/>
    </location>
</feature>
<dbReference type="GO" id="GO:0046872">
    <property type="term" value="F:metal ion binding"/>
    <property type="evidence" value="ECO:0007669"/>
    <property type="project" value="UniProtKB-KW"/>
</dbReference>
<evidence type="ECO:0000259" key="5">
    <source>
        <dbReference type="PROSITE" id="PS51379"/>
    </source>
</evidence>
<dbReference type="Gene3D" id="3.30.70.20">
    <property type="match status" value="1"/>
</dbReference>
<accession>A0A1G6K3Z3</accession>
<name>A0A1G6K3Z3_9BACT</name>
<evidence type="ECO:0000256" key="4">
    <source>
        <dbReference type="ARBA" id="ARBA00023014"/>
    </source>
</evidence>
<keyword evidence="4" id="KW-0411">Iron-sulfur</keyword>
<evidence type="ECO:0000256" key="1">
    <source>
        <dbReference type="ARBA" id="ARBA00022485"/>
    </source>
</evidence>
<sequence length="90" mass="9984">MTEERLPVVVNEALCTACGICVKVCPKNVLELVEDLHVWTGSMCKVVRPEDCIRCKFCENACPHFAIDVVDIGLEITFKDSKGNIVTKSK</sequence>
<reference evidence="7" key="1">
    <citation type="submission" date="2016-10" db="EMBL/GenBank/DDBJ databases">
        <authorList>
            <person name="Varghese N."/>
            <person name="Submissions S."/>
        </authorList>
    </citation>
    <scope>NUCLEOTIDE SEQUENCE [LARGE SCALE GENOMIC DNA]</scope>
    <source>
        <strain evidence="7">DSM 8415</strain>
    </source>
</reference>
<dbReference type="EMBL" id="FMYU01000003">
    <property type="protein sequence ID" value="SDC25571.1"/>
    <property type="molecule type" value="Genomic_DNA"/>
</dbReference>
<keyword evidence="1" id="KW-0004">4Fe-4S</keyword>
<keyword evidence="7" id="KW-1185">Reference proteome</keyword>
<keyword evidence="3" id="KW-0408">Iron</keyword>
<dbReference type="PROSITE" id="PS00198">
    <property type="entry name" value="4FE4S_FER_1"/>
    <property type="match status" value="2"/>
</dbReference>
<dbReference type="SUPFAM" id="SSF54862">
    <property type="entry name" value="4Fe-4S ferredoxins"/>
    <property type="match status" value="1"/>
</dbReference>
<dbReference type="InterPro" id="IPR050572">
    <property type="entry name" value="Fe-S_Ferredoxin"/>
</dbReference>
<evidence type="ECO:0000313" key="6">
    <source>
        <dbReference type="EMBL" id="SDC25571.1"/>
    </source>
</evidence>
<dbReference type="Pfam" id="PF12838">
    <property type="entry name" value="Fer4_7"/>
    <property type="match status" value="1"/>
</dbReference>
<proteinExistence type="predicted"/>
<evidence type="ECO:0000313" key="7">
    <source>
        <dbReference type="Proteomes" id="UP000199411"/>
    </source>
</evidence>
<protein>
    <submittedName>
        <fullName evidence="6">2-oxoglutarate ferredoxin oxidoreductase subunit delta</fullName>
    </submittedName>
</protein>
<evidence type="ECO:0000256" key="2">
    <source>
        <dbReference type="ARBA" id="ARBA00022723"/>
    </source>
</evidence>
<gene>
    <name evidence="6" type="ORF">SAMN05660835_00552</name>
</gene>
<dbReference type="RefSeq" id="WP_025392088.1">
    <property type="nucleotide sequence ID" value="NZ_FMYU01000003.1"/>
</dbReference>
<keyword evidence="2" id="KW-0479">Metal-binding</keyword>
<evidence type="ECO:0000256" key="3">
    <source>
        <dbReference type="ARBA" id="ARBA00023004"/>
    </source>
</evidence>
<dbReference type="OrthoDB" id="9804603at2"/>
<dbReference type="Proteomes" id="UP000199411">
    <property type="component" value="Unassembled WGS sequence"/>
</dbReference>
<feature type="domain" description="4Fe-4S ferredoxin-type" evidence="5">
    <location>
        <begin position="43"/>
        <end position="72"/>
    </location>
</feature>
<dbReference type="AlphaFoldDB" id="A0A1G6K3Z3"/>
<organism evidence="6 7">
    <name type="scientific">Desulfurella multipotens</name>
    <dbReference type="NCBI Taxonomy" id="79269"/>
    <lineage>
        <taxon>Bacteria</taxon>
        <taxon>Pseudomonadati</taxon>
        <taxon>Campylobacterota</taxon>
        <taxon>Desulfurellia</taxon>
        <taxon>Desulfurellales</taxon>
        <taxon>Desulfurellaceae</taxon>
        <taxon>Desulfurella</taxon>
    </lineage>
</organism>
<dbReference type="PROSITE" id="PS51379">
    <property type="entry name" value="4FE4S_FER_2"/>
    <property type="match status" value="2"/>
</dbReference>
<dbReference type="PANTHER" id="PTHR43687">
    <property type="entry name" value="ADENYLYLSULFATE REDUCTASE, BETA SUBUNIT"/>
    <property type="match status" value="1"/>
</dbReference>
<dbReference type="PANTHER" id="PTHR43687:SF4">
    <property type="entry name" value="BLR5484 PROTEIN"/>
    <property type="match status" value="1"/>
</dbReference>
<dbReference type="GO" id="GO:0051539">
    <property type="term" value="F:4 iron, 4 sulfur cluster binding"/>
    <property type="evidence" value="ECO:0007669"/>
    <property type="project" value="UniProtKB-KW"/>
</dbReference>
<dbReference type="InterPro" id="IPR017900">
    <property type="entry name" value="4Fe4S_Fe_S_CS"/>
</dbReference>